<reference evidence="2" key="1">
    <citation type="submission" date="2020-11" db="EMBL/GenBank/DDBJ databases">
        <authorList>
            <person name="Tran Van P."/>
        </authorList>
    </citation>
    <scope>NUCLEOTIDE SEQUENCE</scope>
</reference>
<protein>
    <submittedName>
        <fullName evidence="2">Uncharacterized protein</fullName>
    </submittedName>
</protein>
<evidence type="ECO:0000313" key="2">
    <source>
        <dbReference type="EMBL" id="CAD7261276.1"/>
    </source>
</evidence>
<organism evidence="2">
    <name type="scientific">Timema shepardi</name>
    <name type="common">Walking stick</name>
    <dbReference type="NCBI Taxonomy" id="629360"/>
    <lineage>
        <taxon>Eukaryota</taxon>
        <taxon>Metazoa</taxon>
        <taxon>Ecdysozoa</taxon>
        <taxon>Arthropoda</taxon>
        <taxon>Hexapoda</taxon>
        <taxon>Insecta</taxon>
        <taxon>Pterygota</taxon>
        <taxon>Neoptera</taxon>
        <taxon>Polyneoptera</taxon>
        <taxon>Phasmatodea</taxon>
        <taxon>Timematodea</taxon>
        <taxon>Timematoidea</taxon>
        <taxon>Timematidae</taxon>
        <taxon>Timema</taxon>
    </lineage>
</organism>
<name>A0A7R9AVB6_TIMSH</name>
<dbReference type="EMBL" id="OC002097">
    <property type="protein sequence ID" value="CAD7261276.1"/>
    <property type="molecule type" value="Genomic_DNA"/>
</dbReference>
<feature type="region of interest" description="Disordered" evidence="1">
    <location>
        <begin position="45"/>
        <end position="70"/>
    </location>
</feature>
<evidence type="ECO:0000256" key="1">
    <source>
        <dbReference type="SAM" id="MobiDB-lite"/>
    </source>
</evidence>
<gene>
    <name evidence="2" type="ORF">TSIB3V08_LOCUS5417</name>
</gene>
<accession>A0A7R9AVB6</accession>
<proteinExistence type="predicted"/>
<dbReference type="AlphaFoldDB" id="A0A7R9AVB6"/>
<sequence length="121" mass="13268">MRPLTENNIKKTTEIGNGALSSLASELFNLKYGILFQTIDLAAQTGQSNVSEPRSPPPIIRAMDRKGTDGWDTEEWGSLEEEPVAQSYSNNSIQELGTGRLQIETGDISLTVIFSAIPFDH</sequence>